<sequence>MKCLNIGVSIIIGVLLFFVLLFTSAEVIAYNINHYQWQYERHDIPEQTNMSLDELTKVTKNMIAYLKDSRKTLDMKAVIDGKEQEVFGEREKSHMVDVKKLFVIGTYMRNISFIILVIAIGYMVFRNKKLLTITFSMVKYVFAVIIMLILILSGLLLIDFNKYFTIFHEIFFSNDLWLLDPKTDILINIVPEIFFFQTAMIILGIFVVSVVVTLVIIEVAKKKLIRHYH</sequence>
<evidence type="ECO:0000256" key="1">
    <source>
        <dbReference type="SAM" id="Phobius"/>
    </source>
</evidence>
<feature type="transmembrane region" description="Helical" evidence="1">
    <location>
        <begin position="101"/>
        <end position="125"/>
    </location>
</feature>
<accession>A0A8J8SE99</accession>
<dbReference type="Proteomes" id="UP000677305">
    <property type="component" value="Chromosome"/>
</dbReference>
<dbReference type="RefSeq" id="WP_212691369.1">
    <property type="nucleotide sequence ID" value="NZ_CAJXUH010000005.1"/>
</dbReference>
<name>A0A8J8SE99_9FIRM</name>
<organism evidence="2 3">
    <name type="scientific">Vallitalea guaymasensis</name>
    <dbReference type="NCBI Taxonomy" id="1185412"/>
    <lineage>
        <taxon>Bacteria</taxon>
        <taxon>Bacillati</taxon>
        <taxon>Bacillota</taxon>
        <taxon>Clostridia</taxon>
        <taxon>Lachnospirales</taxon>
        <taxon>Vallitaleaceae</taxon>
        <taxon>Vallitalea</taxon>
    </lineage>
</organism>
<feature type="transmembrane region" description="Helical" evidence="1">
    <location>
        <begin position="193"/>
        <end position="217"/>
    </location>
</feature>
<keyword evidence="3" id="KW-1185">Reference proteome</keyword>
<dbReference type="InterPro" id="IPR010178">
    <property type="entry name" value="Lit"/>
</dbReference>
<keyword evidence="1" id="KW-0812">Transmembrane</keyword>
<evidence type="ECO:0000313" key="2">
    <source>
        <dbReference type="EMBL" id="QUH31316.1"/>
    </source>
</evidence>
<keyword evidence="1" id="KW-0472">Membrane</keyword>
<protein>
    <submittedName>
        <fullName evidence="2">TIGR01906 family membrane protein</fullName>
    </submittedName>
</protein>
<evidence type="ECO:0000313" key="3">
    <source>
        <dbReference type="Proteomes" id="UP000677305"/>
    </source>
</evidence>
<keyword evidence="1" id="KW-1133">Transmembrane helix</keyword>
<reference evidence="2 3" key="1">
    <citation type="submission" date="2020-07" db="EMBL/GenBank/DDBJ databases">
        <title>Vallitalea guaymasensis genome.</title>
        <authorList>
            <person name="Postec A."/>
        </authorList>
    </citation>
    <scope>NUCLEOTIDE SEQUENCE [LARGE SCALE GENOMIC DNA]</scope>
    <source>
        <strain evidence="2 3">Ra1766G1</strain>
    </source>
</reference>
<feature type="transmembrane region" description="Helical" evidence="1">
    <location>
        <begin position="137"/>
        <end position="158"/>
    </location>
</feature>
<dbReference type="NCBIfam" id="TIGR01906">
    <property type="entry name" value="integ_TIGR01906"/>
    <property type="match status" value="1"/>
</dbReference>
<dbReference type="EMBL" id="CP058561">
    <property type="protein sequence ID" value="QUH31316.1"/>
    <property type="molecule type" value="Genomic_DNA"/>
</dbReference>
<proteinExistence type="predicted"/>
<dbReference type="KEGG" id="vgu:HYG85_21275"/>
<gene>
    <name evidence="2" type="ORF">HYG85_21275</name>
</gene>
<dbReference type="Pfam" id="PF07314">
    <property type="entry name" value="Lit"/>
    <property type="match status" value="1"/>
</dbReference>
<dbReference type="AlphaFoldDB" id="A0A8J8SE99"/>